<keyword evidence="3" id="KW-1185">Reference proteome</keyword>
<sequence length="392" mass="44721">MPWLLTLLAGLFLPFMVWAKPTPAILGLLDKAYQAQGQMLSKDELLHRVSENRFLLAEAHRLAPHFLTRQAEVGFSTQFHTERYMLDLLQHNFTFPSVNPLSDHDLATFDKPWLMAQLGSYPATGQYSADQLKQLAQVELQLPSVQCSLADIVSTLSMQMRFALHQGDVRVLHHELERRNYYRQIIARLQPELDKRQITLDALFELSQAEVLRPAMLAYLGVKQQMHSEKSPYLTALLEQVSTAQIAAYYHAHKADFRYVAEVEAEGASFDSQAEALAFREQLNQSPEVSFATLGDKQLFVAAQGRLNKAKSRNNWSQNVAFNLPPHTLSHPIRTPQGQWLLIKTGNRSYAYYDLSSETVRYQAREALLTAMAQAAYQQRFANWRQQQDASL</sequence>
<protein>
    <submittedName>
        <fullName evidence="2">Peptidyl-prolyl cis-trans isomerase</fullName>
    </submittedName>
</protein>
<dbReference type="EMBL" id="JBHRSD010000027">
    <property type="protein sequence ID" value="MFC3033742.1"/>
    <property type="molecule type" value="Genomic_DNA"/>
</dbReference>
<name>A0ABV7CMH5_9GAMM</name>
<proteinExistence type="predicted"/>
<gene>
    <name evidence="2" type="ORF">ACFOEE_14555</name>
</gene>
<dbReference type="RefSeq" id="WP_377125707.1">
    <property type="nucleotide sequence ID" value="NZ_JBHRSD010000027.1"/>
</dbReference>
<evidence type="ECO:0000313" key="2">
    <source>
        <dbReference type="EMBL" id="MFC3033742.1"/>
    </source>
</evidence>
<evidence type="ECO:0000313" key="3">
    <source>
        <dbReference type="Proteomes" id="UP001595453"/>
    </source>
</evidence>
<organism evidence="2 3">
    <name type="scientific">Pseudoalteromonas fenneropenaei</name>
    <dbReference type="NCBI Taxonomy" id="1737459"/>
    <lineage>
        <taxon>Bacteria</taxon>
        <taxon>Pseudomonadati</taxon>
        <taxon>Pseudomonadota</taxon>
        <taxon>Gammaproteobacteria</taxon>
        <taxon>Alteromonadales</taxon>
        <taxon>Pseudoalteromonadaceae</taxon>
        <taxon>Pseudoalteromonas</taxon>
    </lineage>
</organism>
<keyword evidence="2" id="KW-0413">Isomerase</keyword>
<evidence type="ECO:0000259" key="1">
    <source>
        <dbReference type="Pfam" id="PF13145"/>
    </source>
</evidence>
<accession>A0ABV7CMH5</accession>
<dbReference type="GO" id="GO:0016853">
    <property type="term" value="F:isomerase activity"/>
    <property type="evidence" value="ECO:0007669"/>
    <property type="project" value="UniProtKB-KW"/>
</dbReference>
<comment type="caution">
    <text evidence="2">The sequence shown here is derived from an EMBL/GenBank/DDBJ whole genome shotgun (WGS) entry which is preliminary data.</text>
</comment>
<dbReference type="Pfam" id="PF13145">
    <property type="entry name" value="Rotamase_2"/>
    <property type="match status" value="1"/>
</dbReference>
<reference evidence="3" key="1">
    <citation type="journal article" date="2019" name="Int. J. Syst. Evol. Microbiol.">
        <title>The Global Catalogue of Microorganisms (GCM) 10K type strain sequencing project: providing services to taxonomists for standard genome sequencing and annotation.</title>
        <authorList>
            <consortium name="The Broad Institute Genomics Platform"/>
            <consortium name="The Broad Institute Genome Sequencing Center for Infectious Disease"/>
            <person name="Wu L."/>
            <person name="Ma J."/>
        </authorList>
    </citation>
    <scope>NUCLEOTIDE SEQUENCE [LARGE SCALE GENOMIC DNA]</scope>
    <source>
        <strain evidence="3">KCTC 42730</strain>
    </source>
</reference>
<dbReference type="InterPro" id="IPR000297">
    <property type="entry name" value="PPIase_PpiC"/>
</dbReference>
<dbReference type="Proteomes" id="UP001595453">
    <property type="component" value="Unassembled WGS sequence"/>
</dbReference>
<feature type="domain" description="PpiC" evidence="1">
    <location>
        <begin position="241"/>
        <end position="346"/>
    </location>
</feature>